<evidence type="ECO:0000256" key="8">
    <source>
        <dbReference type="ARBA" id="ARBA00022694"/>
    </source>
</evidence>
<reference evidence="12 13" key="1">
    <citation type="submission" date="2018-11" db="EMBL/GenBank/DDBJ databases">
        <authorList>
            <consortium name="Pathogen Informatics"/>
        </authorList>
    </citation>
    <scope>NUCLEOTIDE SEQUENCE [LARGE SCALE GENOMIC DNA]</scope>
</reference>
<proteinExistence type="inferred from homology"/>
<comment type="subcellular location">
    <subcellularLocation>
        <location evidence="2">Cytoplasm</location>
    </subcellularLocation>
    <subcellularLocation>
        <location evidence="1">Nucleus</location>
    </subcellularLocation>
</comment>
<evidence type="ECO:0000256" key="5">
    <source>
        <dbReference type="ARBA" id="ARBA00020267"/>
    </source>
</evidence>
<dbReference type="EMBL" id="UYRU01042766">
    <property type="protein sequence ID" value="VDK77733.1"/>
    <property type="molecule type" value="Genomic_DNA"/>
</dbReference>
<evidence type="ECO:0000256" key="3">
    <source>
        <dbReference type="ARBA" id="ARBA00005043"/>
    </source>
</evidence>
<evidence type="ECO:0000313" key="13">
    <source>
        <dbReference type="Proteomes" id="UP000281553"/>
    </source>
</evidence>
<keyword evidence="13" id="KW-1185">Reference proteome</keyword>
<evidence type="ECO:0000256" key="1">
    <source>
        <dbReference type="ARBA" id="ARBA00004123"/>
    </source>
</evidence>
<dbReference type="PANTHER" id="PTHR44111:SF1">
    <property type="entry name" value="ELONGATOR COMPLEX PROTEIN 2"/>
    <property type="match status" value="1"/>
</dbReference>
<comment type="pathway">
    <text evidence="3">tRNA modification; 5-methoxycarbonylmethyl-2-thiouridine-tRNA biosynthesis.</text>
</comment>
<dbReference type="AlphaFoldDB" id="A0A3P6T4V3"/>
<feature type="repeat" description="WD" evidence="11">
    <location>
        <begin position="88"/>
        <end position="138"/>
    </location>
</feature>
<evidence type="ECO:0000256" key="2">
    <source>
        <dbReference type="ARBA" id="ARBA00004496"/>
    </source>
</evidence>
<dbReference type="PROSITE" id="PS50082">
    <property type="entry name" value="WD_REPEATS_2"/>
    <property type="match status" value="1"/>
</dbReference>
<evidence type="ECO:0000256" key="10">
    <source>
        <dbReference type="ARBA" id="ARBA00023242"/>
    </source>
</evidence>
<dbReference type="GO" id="GO:0033588">
    <property type="term" value="C:elongator holoenzyme complex"/>
    <property type="evidence" value="ECO:0007669"/>
    <property type="project" value="InterPro"/>
</dbReference>
<dbReference type="InterPro" id="IPR037289">
    <property type="entry name" value="Elp2"/>
</dbReference>
<dbReference type="InterPro" id="IPR001680">
    <property type="entry name" value="WD40_rpt"/>
</dbReference>
<dbReference type="GO" id="GO:0005634">
    <property type="term" value="C:nucleus"/>
    <property type="evidence" value="ECO:0007669"/>
    <property type="project" value="UniProtKB-SubCell"/>
</dbReference>
<organism evidence="12 13">
    <name type="scientific">Dibothriocephalus latus</name>
    <name type="common">Fish tapeworm</name>
    <name type="synonym">Diphyllobothrium latum</name>
    <dbReference type="NCBI Taxonomy" id="60516"/>
    <lineage>
        <taxon>Eukaryota</taxon>
        <taxon>Metazoa</taxon>
        <taxon>Spiralia</taxon>
        <taxon>Lophotrochozoa</taxon>
        <taxon>Platyhelminthes</taxon>
        <taxon>Cestoda</taxon>
        <taxon>Eucestoda</taxon>
        <taxon>Diphyllobothriidea</taxon>
        <taxon>Diphyllobothriidae</taxon>
        <taxon>Dibothriocephalus</taxon>
    </lineage>
</organism>
<dbReference type="GO" id="GO:0005737">
    <property type="term" value="C:cytoplasm"/>
    <property type="evidence" value="ECO:0007669"/>
    <property type="project" value="UniProtKB-SubCell"/>
</dbReference>
<dbReference type="GO" id="GO:0002098">
    <property type="term" value="P:tRNA wobble uridine modification"/>
    <property type="evidence" value="ECO:0007669"/>
    <property type="project" value="InterPro"/>
</dbReference>
<evidence type="ECO:0000256" key="9">
    <source>
        <dbReference type="ARBA" id="ARBA00022737"/>
    </source>
</evidence>
<keyword evidence="10" id="KW-0539">Nucleus</keyword>
<dbReference type="InterPro" id="IPR015943">
    <property type="entry name" value="WD40/YVTN_repeat-like_dom_sf"/>
</dbReference>
<keyword evidence="6" id="KW-0963">Cytoplasm</keyword>
<evidence type="ECO:0000313" key="12">
    <source>
        <dbReference type="EMBL" id="VDK77733.1"/>
    </source>
</evidence>
<evidence type="ECO:0000256" key="7">
    <source>
        <dbReference type="ARBA" id="ARBA00022574"/>
    </source>
</evidence>
<keyword evidence="7 11" id="KW-0853">WD repeat</keyword>
<keyword evidence="8" id="KW-0819">tRNA processing</keyword>
<dbReference type="Proteomes" id="UP000281553">
    <property type="component" value="Unassembled WGS sequence"/>
</dbReference>
<gene>
    <name evidence="12" type="ORF">DILT_LOCUS2884</name>
</gene>
<accession>A0A3P6T4V3</accession>
<feature type="non-terminal residue" evidence="12">
    <location>
        <position position="187"/>
    </location>
</feature>
<evidence type="ECO:0000256" key="4">
    <source>
        <dbReference type="ARBA" id="ARBA00005881"/>
    </source>
</evidence>
<protein>
    <recommendedName>
        <fullName evidence="5">Elongator complex protein 2</fullName>
    </recommendedName>
</protein>
<dbReference type="InterPro" id="IPR036322">
    <property type="entry name" value="WD40_repeat_dom_sf"/>
</dbReference>
<evidence type="ECO:0000256" key="11">
    <source>
        <dbReference type="PROSITE-ProRule" id="PRU00221"/>
    </source>
</evidence>
<dbReference type="SMART" id="SM00320">
    <property type="entry name" value="WD40"/>
    <property type="match status" value="1"/>
</dbReference>
<dbReference type="SUPFAM" id="SSF50978">
    <property type="entry name" value="WD40 repeat-like"/>
    <property type="match status" value="1"/>
</dbReference>
<sequence length="187" mass="20016">MGRNAGIVSKTPGNSQYEVRSRVTEHDNLSLSSVYTSAAVNQRSGCLSVQKCYHTGIHPLLAYGSHCTLCFASSDSSSNGDLLLHRTVVGHKTPITAVAWIPPFHGPGWSTFSGHLLSASTDGTIKLWFVDSSSEREVTSLQLSTTAAPSEASVVALHGCYLDETESRVFVVAASRSKVFGWSLNLT</sequence>
<dbReference type="Gene3D" id="2.130.10.10">
    <property type="entry name" value="YVTN repeat-like/Quinoprotein amine dehydrogenase"/>
    <property type="match status" value="1"/>
</dbReference>
<evidence type="ECO:0000256" key="6">
    <source>
        <dbReference type="ARBA" id="ARBA00022490"/>
    </source>
</evidence>
<keyword evidence="9" id="KW-0677">Repeat</keyword>
<name>A0A3P6T4V3_DIBLA</name>
<comment type="similarity">
    <text evidence="4">Belongs to the WD repeat ELP2 family.</text>
</comment>
<dbReference type="PANTHER" id="PTHR44111">
    <property type="entry name" value="ELONGATOR COMPLEX PROTEIN 2"/>
    <property type="match status" value="1"/>
</dbReference>